<reference evidence="1 2" key="1">
    <citation type="submission" date="2016-04" db="EMBL/GenBank/DDBJ databases">
        <title>A degradative enzymes factory behind the ericoid mycorrhizal symbiosis.</title>
        <authorList>
            <consortium name="DOE Joint Genome Institute"/>
            <person name="Martino E."/>
            <person name="Morin E."/>
            <person name="Grelet G."/>
            <person name="Kuo A."/>
            <person name="Kohler A."/>
            <person name="Daghino S."/>
            <person name="Barry K."/>
            <person name="Choi C."/>
            <person name="Cichocki N."/>
            <person name="Clum A."/>
            <person name="Copeland A."/>
            <person name="Hainaut M."/>
            <person name="Haridas S."/>
            <person name="Labutti K."/>
            <person name="Lindquist E."/>
            <person name="Lipzen A."/>
            <person name="Khouja H.-R."/>
            <person name="Murat C."/>
            <person name="Ohm R."/>
            <person name="Olson A."/>
            <person name="Spatafora J."/>
            <person name="Veneault-Fourrey C."/>
            <person name="Henrissat B."/>
            <person name="Grigoriev I."/>
            <person name="Martin F."/>
            <person name="Perotto S."/>
        </authorList>
    </citation>
    <scope>NUCLEOTIDE SEQUENCE [LARGE SCALE GENOMIC DNA]</scope>
    <source>
        <strain evidence="1 2">E</strain>
    </source>
</reference>
<dbReference type="RefSeq" id="XP_024729454.1">
    <property type="nucleotide sequence ID" value="XM_024873243.1"/>
</dbReference>
<accession>A0A2J6SPB3</accession>
<evidence type="ECO:0000313" key="2">
    <source>
        <dbReference type="Proteomes" id="UP000235371"/>
    </source>
</evidence>
<sequence length="114" mass="13389">SNKAYTVEQVHWLRYHREDLQLPWPQVHAYFSRCFPDTERLTESCLSSRYYRNNVVPKLDGNGGSVLDSNGKVVMIPAKVRDRVTTEGKMKPFLFVDKHPEFALVYDWVKQNDK</sequence>
<dbReference type="GeneID" id="36581323"/>
<protein>
    <submittedName>
        <fullName evidence="1">Uncharacterized protein</fullName>
    </submittedName>
</protein>
<organism evidence="1 2">
    <name type="scientific">Hyaloscypha bicolor E</name>
    <dbReference type="NCBI Taxonomy" id="1095630"/>
    <lineage>
        <taxon>Eukaryota</taxon>
        <taxon>Fungi</taxon>
        <taxon>Dikarya</taxon>
        <taxon>Ascomycota</taxon>
        <taxon>Pezizomycotina</taxon>
        <taxon>Leotiomycetes</taxon>
        <taxon>Helotiales</taxon>
        <taxon>Hyaloscyphaceae</taxon>
        <taxon>Hyaloscypha</taxon>
        <taxon>Hyaloscypha bicolor</taxon>
    </lineage>
</organism>
<evidence type="ECO:0000313" key="1">
    <source>
        <dbReference type="EMBL" id="PMD52550.1"/>
    </source>
</evidence>
<gene>
    <name evidence="1" type="ORF">K444DRAFT_493533</name>
</gene>
<feature type="non-terminal residue" evidence="1">
    <location>
        <position position="114"/>
    </location>
</feature>
<dbReference type="AlphaFoldDB" id="A0A2J6SPB3"/>
<dbReference type="EMBL" id="KZ613902">
    <property type="protein sequence ID" value="PMD52550.1"/>
    <property type="molecule type" value="Genomic_DNA"/>
</dbReference>
<feature type="non-terminal residue" evidence="1">
    <location>
        <position position="1"/>
    </location>
</feature>
<proteinExistence type="predicted"/>
<dbReference type="Proteomes" id="UP000235371">
    <property type="component" value="Unassembled WGS sequence"/>
</dbReference>
<dbReference type="OrthoDB" id="3921745at2759"/>
<name>A0A2J6SPB3_9HELO</name>
<keyword evidence="2" id="KW-1185">Reference proteome</keyword>
<dbReference type="InParanoid" id="A0A2J6SPB3"/>